<dbReference type="PANTHER" id="PTHR41373:SF1">
    <property type="entry name" value="PHOSPHATIDYLGLYCEROL LYSYLTRANSFERASE C-TERMINAL DOMAIN-CONTAINING PROTEIN"/>
    <property type="match status" value="1"/>
</dbReference>
<evidence type="ECO:0000259" key="1">
    <source>
        <dbReference type="Pfam" id="PF09924"/>
    </source>
</evidence>
<dbReference type="SUPFAM" id="SSF55729">
    <property type="entry name" value="Acyl-CoA N-acyltransferases (Nat)"/>
    <property type="match status" value="2"/>
</dbReference>
<evidence type="ECO:0000313" key="2">
    <source>
        <dbReference type="EMBL" id="ACL17407.1"/>
    </source>
</evidence>
<dbReference type="eggNOG" id="arCOG05191">
    <property type="taxonomic scope" value="Archaea"/>
</dbReference>
<dbReference type="EMBL" id="CP001338">
    <property type="protein sequence ID" value="ACL17407.1"/>
    <property type="molecule type" value="Genomic_DNA"/>
</dbReference>
<gene>
    <name evidence="2" type="ordered locus">Mpal_2109</name>
</gene>
<dbReference type="Pfam" id="PF09924">
    <property type="entry name" value="LPG_synthase_C"/>
    <property type="match status" value="1"/>
</dbReference>
<dbReference type="InterPro" id="IPR016181">
    <property type="entry name" value="Acyl_CoA_acyltransferase"/>
</dbReference>
<dbReference type="InterPro" id="IPR024320">
    <property type="entry name" value="LPG_synthase_C"/>
</dbReference>
<protein>
    <recommendedName>
        <fullName evidence="1">Phosphatidylglycerol lysyltransferase C-terminal domain-containing protein</fullName>
    </recommendedName>
</protein>
<dbReference type="AlphaFoldDB" id="B8GDQ6"/>
<proteinExistence type="predicted"/>
<accession>B8GDQ6</accession>
<dbReference type="KEGG" id="mpl:Mpal_2109"/>
<sequence length="298" mass="34736">MLDLDDFKPVTLDDQEIFREQYRQYPQVHSDNTFTNIVCWNHYAHYQYATLRGSLVILSTIDGKTAFRDPIGPRDPELFDRVLELAGEVEQKRPFYILNPSTIAWLREYRPDLTLHPDRDDAEYVYLRSDLADLPGKDYLSIRRQLNRFNKHCTSTVEAITAANLEEVRTFLNRWCLWKNCDAQEILSSERDAVFYAIAHFQRLELSGLVVKVDGEIGAMAIYEQMTPDTALVHYEKGLPDCEGIYKAINVETARHLPESCTYVNRESDIGLPGLREAKTRYHPHHMIDAWYIKPEDF</sequence>
<feature type="domain" description="Phosphatidylglycerol lysyltransferase C-terminal" evidence="1">
    <location>
        <begin position="23"/>
        <end position="292"/>
    </location>
</feature>
<dbReference type="PANTHER" id="PTHR41373">
    <property type="entry name" value="DUF2156 DOMAIN-CONTAINING PROTEIN"/>
    <property type="match status" value="1"/>
</dbReference>
<name>B8GDQ6_METPE</name>
<dbReference type="RefSeq" id="WP_012618726.1">
    <property type="nucleotide sequence ID" value="NC_011832.1"/>
</dbReference>
<evidence type="ECO:0000313" key="3">
    <source>
        <dbReference type="Proteomes" id="UP000002457"/>
    </source>
</evidence>
<dbReference type="PIRSF" id="PIRSF018688">
    <property type="entry name" value="UCP018688"/>
    <property type="match status" value="1"/>
</dbReference>
<dbReference type="STRING" id="521011.Mpal_2109"/>
<dbReference type="Gene3D" id="3.40.630.30">
    <property type="match status" value="1"/>
</dbReference>
<dbReference type="GeneID" id="7271587"/>
<organism evidence="2 3">
    <name type="scientific">Methanosphaerula palustris (strain ATCC BAA-1556 / DSM 19958 / E1-9c)</name>
    <dbReference type="NCBI Taxonomy" id="521011"/>
    <lineage>
        <taxon>Archaea</taxon>
        <taxon>Methanobacteriati</taxon>
        <taxon>Methanobacteriota</taxon>
        <taxon>Stenosarchaea group</taxon>
        <taxon>Methanomicrobia</taxon>
        <taxon>Methanomicrobiales</taxon>
        <taxon>Methanoregulaceae</taxon>
        <taxon>Methanosphaerula</taxon>
    </lineage>
</organism>
<dbReference type="OrthoDB" id="130671at2157"/>
<dbReference type="InterPro" id="IPR016732">
    <property type="entry name" value="UCP018688"/>
</dbReference>
<dbReference type="HOGENOM" id="CLU_058411_1_0_2"/>
<reference evidence="2 3" key="1">
    <citation type="journal article" date="2015" name="Genome Announc.">
        <title>Complete Genome Sequence of Methanosphaerula palustris E1-9CT, a Hydrogenotrophic Methanogen Isolated from a Minerotrophic Fen Peatland.</title>
        <authorList>
            <person name="Cadillo-Quiroz H."/>
            <person name="Browne P."/>
            <person name="Kyrpides N."/>
            <person name="Woyke T."/>
            <person name="Goodwin L."/>
            <person name="Detter C."/>
            <person name="Yavitt J.B."/>
            <person name="Zinder S.H."/>
        </authorList>
    </citation>
    <scope>NUCLEOTIDE SEQUENCE [LARGE SCALE GENOMIC DNA]</scope>
    <source>
        <strain evidence="3">ATCC BAA-1556 / DSM 19958 / E1-9c</strain>
    </source>
</reference>
<dbReference type="Proteomes" id="UP000002457">
    <property type="component" value="Chromosome"/>
</dbReference>
<keyword evidence="3" id="KW-1185">Reference proteome</keyword>